<dbReference type="PANTHER" id="PTHR21016:SF7">
    <property type="entry name" value="TM2 DOMAIN-CONTAINING PROTEIN 3"/>
    <property type="match status" value="1"/>
</dbReference>
<comment type="subcellular location">
    <subcellularLocation>
        <location evidence="1">Membrane</location>
        <topology evidence="1">Multi-pass membrane protein</topology>
    </subcellularLocation>
</comment>
<feature type="transmembrane region" description="Helical" evidence="9">
    <location>
        <begin position="248"/>
        <end position="267"/>
    </location>
</feature>
<dbReference type="KEGG" id="ovi:T265_02457"/>
<dbReference type="CTD" id="20316645"/>
<dbReference type="EMBL" id="KL596648">
    <property type="protein sequence ID" value="KER31269.1"/>
    <property type="molecule type" value="Genomic_DNA"/>
</dbReference>
<feature type="compositionally biased region" description="Low complexity" evidence="8">
    <location>
        <begin position="72"/>
        <end position="83"/>
    </location>
</feature>
<evidence type="ECO:0000259" key="10">
    <source>
        <dbReference type="Pfam" id="PF05154"/>
    </source>
</evidence>
<dbReference type="STRING" id="6198.A0A075AIA0"/>
<keyword evidence="5 9" id="KW-1133">Transmembrane helix</keyword>
<evidence type="ECO:0000256" key="6">
    <source>
        <dbReference type="ARBA" id="ARBA00023136"/>
    </source>
</evidence>
<feature type="transmembrane region" description="Helical" evidence="9">
    <location>
        <begin position="279"/>
        <end position="300"/>
    </location>
</feature>
<feature type="compositionally biased region" description="Polar residues" evidence="8">
    <location>
        <begin position="84"/>
        <end position="93"/>
    </location>
</feature>
<gene>
    <name evidence="11" type="ORF">T265_02457</name>
</gene>
<dbReference type="OrthoDB" id="10257855at2759"/>
<evidence type="ECO:0000256" key="9">
    <source>
        <dbReference type="SAM" id="Phobius"/>
    </source>
</evidence>
<proteinExistence type="inferred from homology"/>
<accession>A0A075AIA0</accession>
<organism evidence="11 12">
    <name type="scientific">Opisthorchis viverrini</name>
    <name type="common">Southeast Asian liver fluke</name>
    <dbReference type="NCBI Taxonomy" id="6198"/>
    <lineage>
        <taxon>Eukaryota</taxon>
        <taxon>Metazoa</taxon>
        <taxon>Spiralia</taxon>
        <taxon>Lophotrochozoa</taxon>
        <taxon>Platyhelminthes</taxon>
        <taxon>Trematoda</taxon>
        <taxon>Digenea</taxon>
        <taxon>Opisthorchiida</taxon>
        <taxon>Opisthorchiata</taxon>
        <taxon>Opisthorchiidae</taxon>
        <taxon>Opisthorchis</taxon>
    </lineage>
</organism>
<evidence type="ECO:0000256" key="2">
    <source>
        <dbReference type="ARBA" id="ARBA00008284"/>
    </source>
</evidence>
<dbReference type="Pfam" id="PF05154">
    <property type="entry name" value="TM2"/>
    <property type="match status" value="1"/>
</dbReference>
<keyword evidence="4" id="KW-0732">Signal</keyword>
<dbReference type="InterPro" id="IPR050932">
    <property type="entry name" value="TM2D1-3-like"/>
</dbReference>
<keyword evidence="3 9" id="KW-0812">Transmembrane</keyword>
<comment type="similarity">
    <text evidence="2">Belongs to the TM2 family.</text>
</comment>
<dbReference type="Proteomes" id="UP000054324">
    <property type="component" value="Unassembled WGS sequence"/>
</dbReference>
<dbReference type="InterPro" id="IPR007829">
    <property type="entry name" value="TM2"/>
</dbReference>
<evidence type="ECO:0000313" key="11">
    <source>
        <dbReference type="EMBL" id="KER31269.1"/>
    </source>
</evidence>
<evidence type="ECO:0000256" key="7">
    <source>
        <dbReference type="ARBA" id="ARBA00023180"/>
    </source>
</evidence>
<dbReference type="GO" id="GO:0016020">
    <property type="term" value="C:membrane"/>
    <property type="evidence" value="ECO:0007669"/>
    <property type="project" value="UniProtKB-SubCell"/>
</dbReference>
<sequence length="309" mass="34064">MRKMNLDADSLRAAGSSNVFMYSYPCSSRLTDLTVDQVSCFELLFQMARAQLSVTIGLLICASSCADQLHVPTSPSTQSPSSSIAAESNHNKNSSVTEQVSVEETVSSVLHLCPPLFYACSELPAYCLTCDFNTSCVYGSNVTVSCRPTIGVLCRIPNYAPNSSSPNAVTMAVGQHTNYSMIRNFICRYCHQLNDTEVFCIGRGNCRQTNVPRSFYETLCEPHAHTLCLGRRVFRRMATCNWSSGKSYLVTVLLSLFFGGFGADRFYLGMWMEGLGKLFSFGGLGIWSIVDFVLILAGYVKPPDDAVYW</sequence>
<feature type="domain" description="TM2" evidence="10">
    <location>
        <begin position="245"/>
        <end position="293"/>
    </location>
</feature>
<name>A0A075AIA0_OPIVI</name>
<evidence type="ECO:0000256" key="4">
    <source>
        <dbReference type="ARBA" id="ARBA00022729"/>
    </source>
</evidence>
<evidence type="ECO:0000256" key="3">
    <source>
        <dbReference type="ARBA" id="ARBA00022692"/>
    </source>
</evidence>
<dbReference type="GeneID" id="20316645"/>
<keyword evidence="6 9" id="KW-0472">Membrane</keyword>
<evidence type="ECO:0000313" key="12">
    <source>
        <dbReference type="Proteomes" id="UP000054324"/>
    </source>
</evidence>
<evidence type="ECO:0000256" key="1">
    <source>
        <dbReference type="ARBA" id="ARBA00004141"/>
    </source>
</evidence>
<reference evidence="11 12" key="1">
    <citation type="submission" date="2013-11" db="EMBL/GenBank/DDBJ databases">
        <title>Opisthorchis viverrini - life in the bile duct.</title>
        <authorList>
            <person name="Young N.D."/>
            <person name="Nagarajan N."/>
            <person name="Lin S.J."/>
            <person name="Korhonen P.K."/>
            <person name="Jex A.R."/>
            <person name="Hall R.S."/>
            <person name="Safavi-Hemami H."/>
            <person name="Kaewkong W."/>
            <person name="Bertrand D."/>
            <person name="Gao S."/>
            <person name="Seet Q."/>
            <person name="Wongkham S."/>
            <person name="Teh B.T."/>
            <person name="Wongkham C."/>
            <person name="Intapan P.M."/>
            <person name="Maleewong W."/>
            <person name="Yang X."/>
            <person name="Hu M."/>
            <person name="Wang Z."/>
            <person name="Hofmann A."/>
            <person name="Sternberg P.W."/>
            <person name="Tan P."/>
            <person name="Wang J."/>
            <person name="Gasser R.B."/>
        </authorList>
    </citation>
    <scope>NUCLEOTIDE SEQUENCE [LARGE SCALE GENOMIC DNA]</scope>
</reference>
<protein>
    <recommendedName>
        <fullName evidence="10">TM2 domain-containing protein</fullName>
    </recommendedName>
</protein>
<dbReference type="PANTHER" id="PTHR21016">
    <property type="entry name" value="BETA-AMYLOID BINDING PROTEIN-RELATED"/>
    <property type="match status" value="1"/>
</dbReference>
<dbReference type="RefSeq" id="XP_009164970.1">
    <property type="nucleotide sequence ID" value="XM_009166706.1"/>
</dbReference>
<keyword evidence="7" id="KW-0325">Glycoprotein</keyword>
<evidence type="ECO:0000256" key="8">
    <source>
        <dbReference type="SAM" id="MobiDB-lite"/>
    </source>
</evidence>
<keyword evidence="12" id="KW-1185">Reference proteome</keyword>
<evidence type="ECO:0000256" key="5">
    <source>
        <dbReference type="ARBA" id="ARBA00022989"/>
    </source>
</evidence>
<feature type="region of interest" description="Disordered" evidence="8">
    <location>
        <begin position="72"/>
        <end position="97"/>
    </location>
</feature>
<dbReference type="AlphaFoldDB" id="A0A075AIA0"/>